<proteinExistence type="predicted"/>
<dbReference type="Proteomes" id="UP000598971">
    <property type="component" value="Unassembled WGS sequence"/>
</dbReference>
<feature type="region of interest" description="Disordered" evidence="1">
    <location>
        <begin position="202"/>
        <end position="233"/>
    </location>
</feature>
<reference evidence="2" key="1">
    <citation type="submission" date="2019-10" db="EMBL/GenBank/DDBJ databases">
        <title>Draft genome sequence of Panacibacter sp. KCS-6.</title>
        <authorList>
            <person name="Yim K.J."/>
        </authorList>
    </citation>
    <scope>NUCLEOTIDE SEQUENCE</scope>
    <source>
        <strain evidence="2">KCS-6</strain>
    </source>
</reference>
<keyword evidence="3" id="KW-1185">Reference proteome</keyword>
<dbReference type="EMBL" id="WHPF01000006">
    <property type="protein sequence ID" value="NNV55643.1"/>
    <property type="molecule type" value="Genomic_DNA"/>
</dbReference>
<organism evidence="2 3">
    <name type="scientific">Limnovirga soli</name>
    <dbReference type="NCBI Taxonomy" id="2656915"/>
    <lineage>
        <taxon>Bacteria</taxon>
        <taxon>Pseudomonadati</taxon>
        <taxon>Bacteroidota</taxon>
        <taxon>Chitinophagia</taxon>
        <taxon>Chitinophagales</taxon>
        <taxon>Chitinophagaceae</taxon>
        <taxon>Limnovirga</taxon>
    </lineage>
</organism>
<accession>A0A8J8FF38</accession>
<sequence length="233" mass="26497">MLQKKYLLFLVLGLLSVNMVFAQWKSYKLGAKGDTLNRVDMNNLKQGQWLIEQPPLRGEPGYLETGIYINDKKEGAWSTYTLIGDILSNENYKWGLKNGLSTFYNSMGVERIESWRAFNPANAYDTIDVPDLHSDTVYKRIIKSEPESAKHGTWSFYNAATGALIKTEEWILNQMMDIKKEAAYYKSSTMVAEKPKYIKSDSASLKKPPEVQLYEKKNSGKKKVRVRDGATGG</sequence>
<evidence type="ECO:0000313" key="2">
    <source>
        <dbReference type="EMBL" id="NNV55643.1"/>
    </source>
</evidence>
<evidence type="ECO:0000256" key="1">
    <source>
        <dbReference type="SAM" id="MobiDB-lite"/>
    </source>
</evidence>
<dbReference type="Gene3D" id="2.20.110.10">
    <property type="entry name" value="Histone H3 K4-specific methyltransferase SET7/9 N-terminal domain"/>
    <property type="match status" value="1"/>
</dbReference>
<evidence type="ECO:0000313" key="3">
    <source>
        <dbReference type="Proteomes" id="UP000598971"/>
    </source>
</evidence>
<comment type="caution">
    <text evidence="2">The sequence shown here is derived from an EMBL/GenBank/DDBJ whole genome shotgun (WGS) entry which is preliminary data.</text>
</comment>
<protein>
    <submittedName>
        <fullName evidence="2">Uncharacterized protein</fullName>
    </submittedName>
</protein>
<feature type="compositionally biased region" description="Basic and acidic residues" evidence="1">
    <location>
        <begin position="207"/>
        <end position="218"/>
    </location>
</feature>
<dbReference type="SUPFAM" id="SSF82185">
    <property type="entry name" value="Histone H3 K4-specific methyltransferase SET7/9 N-terminal domain"/>
    <property type="match status" value="1"/>
</dbReference>
<dbReference type="AlphaFoldDB" id="A0A8J8FF38"/>
<dbReference type="RefSeq" id="WP_171607578.1">
    <property type="nucleotide sequence ID" value="NZ_WHPF01000006.1"/>
</dbReference>
<gene>
    <name evidence="2" type="ORF">GD597_09245</name>
</gene>
<name>A0A8J8FF38_9BACT</name>